<evidence type="ECO:0000313" key="10">
    <source>
        <dbReference type="Proteomes" id="UP000683360"/>
    </source>
</evidence>
<evidence type="ECO:0000256" key="6">
    <source>
        <dbReference type="ARBA" id="ARBA00023180"/>
    </source>
</evidence>
<dbReference type="InterPro" id="IPR037579">
    <property type="entry name" value="FIB_ANG-like"/>
</dbReference>
<keyword evidence="5" id="KW-1015">Disulfide bond</keyword>
<dbReference type="Pfam" id="PF00147">
    <property type="entry name" value="Fibrinogen_C"/>
    <property type="match status" value="1"/>
</dbReference>
<dbReference type="AlphaFoldDB" id="A0A8S3V8K7"/>
<feature type="domain" description="Fibrinogen C-terminal" evidence="8">
    <location>
        <begin position="118"/>
        <end position="193"/>
    </location>
</feature>
<dbReference type="Proteomes" id="UP000683360">
    <property type="component" value="Unassembled WGS sequence"/>
</dbReference>
<evidence type="ECO:0000256" key="4">
    <source>
        <dbReference type="ARBA" id="ARBA00023054"/>
    </source>
</evidence>
<accession>A0A8S3V8K7</accession>
<organism evidence="9 10">
    <name type="scientific">Mytilus edulis</name>
    <name type="common">Blue mussel</name>
    <dbReference type="NCBI Taxonomy" id="6550"/>
    <lineage>
        <taxon>Eukaryota</taxon>
        <taxon>Metazoa</taxon>
        <taxon>Spiralia</taxon>
        <taxon>Lophotrochozoa</taxon>
        <taxon>Mollusca</taxon>
        <taxon>Bivalvia</taxon>
        <taxon>Autobranchia</taxon>
        <taxon>Pteriomorphia</taxon>
        <taxon>Mytilida</taxon>
        <taxon>Mytiloidea</taxon>
        <taxon>Mytilidae</taxon>
        <taxon>Mytilinae</taxon>
        <taxon>Mytilus</taxon>
    </lineage>
</organism>
<keyword evidence="10" id="KW-1185">Reference proteome</keyword>
<evidence type="ECO:0000256" key="7">
    <source>
        <dbReference type="SAM" id="SignalP"/>
    </source>
</evidence>
<name>A0A8S3V8K7_MYTED</name>
<dbReference type="SUPFAM" id="SSF56496">
    <property type="entry name" value="Fibrinogen C-terminal domain-like"/>
    <property type="match status" value="1"/>
</dbReference>
<dbReference type="InterPro" id="IPR014716">
    <property type="entry name" value="Fibrinogen_a/b/g_C_1"/>
</dbReference>
<sequence>MHWILFCALFVAVNSFSVKGNIVVRNQQNSSIEESMLDDFLSELQGKIQSILSHHDSHNDKKKKDTQKIVNNVVMYKDIVKLNKQLKDDVQWIIKESGDEQLVLRLLKLIKRDAKGKYTCEEDKFDCTELRKYKLVSGVYKIYPDLNVYCDMTTDGGGWTIIQRRIDGSVNFQRNWTDYENGFGNLKWRVLPR</sequence>
<dbReference type="EMBL" id="CAJPWZ010003198">
    <property type="protein sequence ID" value="CAG2253964.1"/>
    <property type="molecule type" value="Genomic_DNA"/>
</dbReference>
<dbReference type="InterPro" id="IPR036056">
    <property type="entry name" value="Fibrinogen-like_C"/>
</dbReference>
<keyword evidence="3 7" id="KW-0732">Signal</keyword>
<dbReference type="NCBIfam" id="NF040941">
    <property type="entry name" value="GGGWT_bact"/>
    <property type="match status" value="1"/>
</dbReference>
<dbReference type="PANTHER" id="PTHR47221">
    <property type="entry name" value="FIBRINOGEN ALPHA CHAIN"/>
    <property type="match status" value="1"/>
</dbReference>
<keyword evidence="2" id="KW-0964">Secreted</keyword>
<proteinExistence type="predicted"/>
<evidence type="ECO:0000256" key="2">
    <source>
        <dbReference type="ARBA" id="ARBA00022525"/>
    </source>
</evidence>
<dbReference type="Gene3D" id="3.90.215.10">
    <property type="entry name" value="Gamma Fibrinogen, chain A, domain 1"/>
    <property type="match status" value="1"/>
</dbReference>
<keyword evidence="6" id="KW-0325">Glycoprotein</keyword>
<reference evidence="9" key="1">
    <citation type="submission" date="2021-03" db="EMBL/GenBank/DDBJ databases">
        <authorList>
            <person name="Bekaert M."/>
        </authorList>
    </citation>
    <scope>NUCLEOTIDE SEQUENCE</scope>
</reference>
<gene>
    <name evidence="9" type="ORF">MEDL_65482</name>
</gene>
<evidence type="ECO:0000256" key="3">
    <source>
        <dbReference type="ARBA" id="ARBA00022729"/>
    </source>
</evidence>
<dbReference type="PANTHER" id="PTHR47221:SF6">
    <property type="entry name" value="FIBRINOGEN ALPHA CHAIN"/>
    <property type="match status" value="1"/>
</dbReference>
<evidence type="ECO:0000256" key="5">
    <source>
        <dbReference type="ARBA" id="ARBA00023157"/>
    </source>
</evidence>
<evidence type="ECO:0000259" key="8">
    <source>
        <dbReference type="PROSITE" id="PS51406"/>
    </source>
</evidence>
<evidence type="ECO:0000313" key="9">
    <source>
        <dbReference type="EMBL" id="CAG2253964.1"/>
    </source>
</evidence>
<protein>
    <recommendedName>
        <fullName evidence="8">Fibrinogen C-terminal domain-containing protein</fullName>
    </recommendedName>
</protein>
<dbReference type="InterPro" id="IPR002181">
    <property type="entry name" value="Fibrinogen_a/b/g_C_dom"/>
</dbReference>
<comment type="caution">
    <text evidence="9">The sequence shown here is derived from an EMBL/GenBank/DDBJ whole genome shotgun (WGS) entry which is preliminary data.</text>
</comment>
<evidence type="ECO:0000256" key="1">
    <source>
        <dbReference type="ARBA" id="ARBA00004613"/>
    </source>
</evidence>
<keyword evidence="4" id="KW-0175">Coiled coil</keyword>
<comment type="subcellular location">
    <subcellularLocation>
        <location evidence="1">Secreted</location>
    </subcellularLocation>
</comment>
<feature type="chain" id="PRO_5035789257" description="Fibrinogen C-terminal domain-containing protein" evidence="7">
    <location>
        <begin position="16"/>
        <end position="193"/>
    </location>
</feature>
<feature type="signal peptide" evidence="7">
    <location>
        <begin position="1"/>
        <end position="15"/>
    </location>
</feature>
<dbReference type="GO" id="GO:0005576">
    <property type="term" value="C:extracellular region"/>
    <property type="evidence" value="ECO:0007669"/>
    <property type="project" value="UniProtKB-SubCell"/>
</dbReference>
<dbReference type="PROSITE" id="PS51406">
    <property type="entry name" value="FIBRINOGEN_C_2"/>
    <property type="match status" value="1"/>
</dbReference>
<dbReference type="OrthoDB" id="6094292at2759"/>